<dbReference type="RefSeq" id="WP_244052462.1">
    <property type="nucleotide sequence ID" value="NZ_BQNJ01000001.1"/>
</dbReference>
<keyword evidence="1" id="KW-0472">Membrane</keyword>
<comment type="caution">
    <text evidence="3">The sequence shown here is derived from an EMBL/GenBank/DDBJ whole genome shotgun (WGS) entry which is preliminary data.</text>
</comment>
<dbReference type="Proteomes" id="UP001055091">
    <property type="component" value="Unassembled WGS sequence"/>
</dbReference>
<dbReference type="PANTHER" id="PTHR22916:SF3">
    <property type="entry name" value="UDP-GLCNAC:BETAGAL BETA-1,3-N-ACETYLGLUCOSAMINYLTRANSFERASE-LIKE PROTEIN 1"/>
    <property type="match status" value="1"/>
</dbReference>
<keyword evidence="3" id="KW-0808">Transferase</keyword>
<dbReference type="EMBL" id="BQNJ01000001">
    <property type="protein sequence ID" value="GKG99047.1"/>
    <property type="molecule type" value="Genomic_DNA"/>
</dbReference>
<protein>
    <submittedName>
        <fullName evidence="3">Glycosyl transferase family 2</fullName>
    </submittedName>
</protein>
<proteinExistence type="predicted"/>
<dbReference type="Pfam" id="PF00535">
    <property type="entry name" value="Glycos_transf_2"/>
    <property type="match status" value="1"/>
</dbReference>
<organism evidence="3 4">
    <name type="scientific">Hungatella hathewayi</name>
    <dbReference type="NCBI Taxonomy" id="154046"/>
    <lineage>
        <taxon>Bacteria</taxon>
        <taxon>Bacillati</taxon>
        <taxon>Bacillota</taxon>
        <taxon>Clostridia</taxon>
        <taxon>Lachnospirales</taxon>
        <taxon>Lachnospiraceae</taxon>
        <taxon>Hungatella</taxon>
    </lineage>
</organism>
<evidence type="ECO:0000313" key="4">
    <source>
        <dbReference type="Proteomes" id="UP001055091"/>
    </source>
</evidence>
<keyword evidence="1" id="KW-0812">Transmembrane</keyword>
<dbReference type="GO" id="GO:0016758">
    <property type="term" value="F:hexosyltransferase activity"/>
    <property type="evidence" value="ECO:0007669"/>
    <property type="project" value="UniProtKB-ARBA"/>
</dbReference>
<evidence type="ECO:0000313" key="3">
    <source>
        <dbReference type="EMBL" id="GKG99047.1"/>
    </source>
</evidence>
<sequence>MEMISPLFSIAIVTFQQRHLLEDCLYSIFKQTYPNIELIICDDESCDFNVADVNNFIRKHKSENIKNVIVYKQKRNVGTTANCQKAYELANGEFFKLQAGDDMLMDKRVLEKIAKYFETSSVNIIATIAQACTHDGRLVPDFYPSIPNFVKAREATPKQLFKYIGTEPWGAYVCAPAVFWRKGFLSEMGGFDLSYKFTEDWPMWLRICQQDIPIKYIDEVTTIYRYGGISNDQSELNKTLGRAHYNECIRLLKEIAMPQFTKEGSWFPRIRCWHSIKSIEARIVKEMEWDNFGLWEKLSWKLQSFPFLMCSEIFHVRNTGINMPIRPSLFCSLICMIFFYFNIGLYPTWPAKYIWSVFFILNIAYICCFFVCKVFSLLLTSLLNLRIMIHKN</sequence>
<dbReference type="PANTHER" id="PTHR22916">
    <property type="entry name" value="GLYCOSYLTRANSFERASE"/>
    <property type="match status" value="1"/>
</dbReference>
<evidence type="ECO:0000256" key="1">
    <source>
        <dbReference type="SAM" id="Phobius"/>
    </source>
</evidence>
<dbReference type="Gene3D" id="3.90.550.10">
    <property type="entry name" value="Spore Coat Polysaccharide Biosynthesis Protein SpsA, Chain A"/>
    <property type="match status" value="1"/>
</dbReference>
<dbReference type="AlphaFoldDB" id="A0AA37N2R2"/>
<dbReference type="InterPro" id="IPR001173">
    <property type="entry name" value="Glyco_trans_2-like"/>
</dbReference>
<dbReference type="SUPFAM" id="SSF53448">
    <property type="entry name" value="Nucleotide-diphospho-sugar transferases"/>
    <property type="match status" value="1"/>
</dbReference>
<feature type="transmembrane region" description="Helical" evidence="1">
    <location>
        <begin position="327"/>
        <end position="347"/>
    </location>
</feature>
<feature type="transmembrane region" description="Helical" evidence="1">
    <location>
        <begin position="353"/>
        <end position="383"/>
    </location>
</feature>
<keyword evidence="1" id="KW-1133">Transmembrane helix</keyword>
<dbReference type="InterPro" id="IPR029044">
    <property type="entry name" value="Nucleotide-diphossugar_trans"/>
</dbReference>
<feature type="domain" description="Glycosyltransferase 2-like" evidence="2">
    <location>
        <begin position="9"/>
        <end position="138"/>
    </location>
</feature>
<evidence type="ECO:0000259" key="2">
    <source>
        <dbReference type="Pfam" id="PF00535"/>
    </source>
</evidence>
<name>A0AA37N2R2_9FIRM</name>
<gene>
    <name evidence="3" type="ORF">CE91St55_10290</name>
</gene>
<reference evidence="3" key="1">
    <citation type="submission" date="2022-01" db="EMBL/GenBank/DDBJ databases">
        <title>Novel bile acid biosynthetic pathways are enriched in the microbiome of centenarians.</title>
        <authorList>
            <person name="Sato Y."/>
            <person name="Atarashi K."/>
            <person name="Plichta R.D."/>
            <person name="Arai Y."/>
            <person name="Sasajima S."/>
            <person name="Kearney M.S."/>
            <person name="Suda W."/>
            <person name="Takeshita K."/>
            <person name="Sasaki T."/>
            <person name="Okamoto S."/>
            <person name="Skelly N.A."/>
            <person name="Okamura Y."/>
            <person name="Vlamakis H."/>
            <person name="Li Y."/>
            <person name="Tanoue T."/>
            <person name="Takei H."/>
            <person name="Nittono H."/>
            <person name="Narushima S."/>
            <person name="Irie J."/>
            <person name="Itoh H."/>
            <person name="Moriya K."/>
            <person name="Sugiura Y."/>
            <person name="Suematsu M."/>
            <person name="Moritoki N."/>
            <person name="Shibata S."/>
            <person name="Littman R.D."/>
            <person name="Fischbach A.M."/>
            <person name="Uwamino Y."/>
            <person name="Inoue T."/>
            <person name="Honda A."/>
            <person name="Hattori M."/>
            <person name="Murai T."/>
            <person name="Xavier J.R."/>
            <person name="Hirose N."/>
            <person name="Honda K."/>
        </authorList>
    </citation>
    <scope>NUCLEOTIDE SEQUENCE</scope>
    <source>
        <strain evidence="3">CE91-St55</strain>
    </source>
</reference>
<accession>A0AA37N2R2</accession>